<dbReference type="PANTHER" id="PTHR42755:SF1">
    <property type="entry name" value="3-DEOXY-D-MANNO-OCTULOSONIC ACID TRANSFERASE, MITOCHONDRIAL-RELATED"/>
    <property type="match status" value="1"/>
</dbReference>
<dbReference type="Gene3D" id="3.40.50.11720">
    <property type="entry name" value="3-Deoxy-D-manno-octulosonic-acid transferase, N-terminal domain"/>
    <property type="match status" value="1"/>
</dbReference>
<keyword evidence="8" id="KW-0448">Lipopolysaccharide biosynthesis</keyword>
<evidence type="ECO:0000256" key="6">
    <source>
        <dbReference type="ARBA" id="ARBA00049183"/>
    </source>
</evidence>
<feature type="transmembrane region" description="Helical" evidence="8">
    <location>
        <begin position="6"/>
        <end position="27"/>
    </location>
</feature>
<evidence type="ECO:0000313" key="11">
    <source>
        <dbReference type="Proteomes" id="UP000824176"/>
    </source>
</evidence>
<comment type="subcellular location">
    <subcellularLocation>
        <location evidence="8">Cell membrane</location>
    </subcellularLocation>
</comment>
<dbReference type="GO" id="GO:0043842">
    <property type="term" value="F:Kdo transferase activity"/>
    <property type="evidence" value="ECO:0007669"/>
    <property type="project" value="UniProtKB-EC"/>
</dbReference>
<evidence type="ECO:0000256" key="8">
    <source>
        <dbReference type="RuleBase" id="RU365103"/>
    </source>
</evidence>
<dbReference type="Proteomes" id="UP000824176">
    <property type="component" value="Unassembled WGS sequence"/>
</dbReference>
<feature type="active site" description="Proton acceptor" evidence="7">
    <location>
        <position position="63"/>
    </location>
</feature>
<feature type="domain" description="3-deoxy-D-manno-octulosonic-acid transferase N-terminal" evidence="9">
    <location>
        <begin position="36"/>
        <end position="211"/>
    </location>
</feature>
<keyword evidence="8" id="KW-1133">Transmembrane helix</keyword>
<dbReference type="Gene3D" id="3.40.50.2000">
    <property type="entry name" value="Glycogen Phosphorylase B"/>
    <property type="match status" value="1"/>
</dbReference>
<dbReference type="GO" id="GO:0009245">
    <property type="term" value="P:lipid A biosynthetic process"/>
    <property type="evidence" value="ECO:0007669"/>
    <property type="project" value="TreeGrafter"/>
</dbReference>
<keyword evidence="8" id="KW-1003">Cell membrane</keyword>
<evidence type="ECO:0000256" key="2">
    <source>
        <dbReference type="ARBA" id="ARBA00012621"/>
    </source>
</evidence>
<reference evidence="10" key="2">
    <citation type="submission" date="2021-04" db="EMBL/GenBank/DDBJ databases">
        <authorList>
            <person name="Gilroy R."/>
        </authorList>
    </citation>
    <scope>NUCLEOTIDE SEQUENCE</scope>
    <source>
        <strain evidence="10">ChiW4-1371</strain>
    </source>
</reference>
<evidence type="ECO:0000313" key="10">
    <source>
        <dbReference type="EMBL" id="HIZ88321.1"/>
    </source>
</evidence>
<keyword evidence="4 8" id="KW-0808">Transferase</keyword>
<keyword evidence="8" id="KW-0812">Transmembrane</keyword>
<comment type="caution">
    <text evidence="10">The sequence shown here is derived from an EMBL/GenBank/DDBJ whole genome shotgun (WGS) entry which is preliminary data.</text>
</comment>
<gene>
    <name evidence="10" type="ORF">H9804_00095</name>
</gene>
<dbReference type="InterPro" id="IPR007507">
    <property type="entry name" value="Glycos_transf_N"/>
</dbReference>
<name>A0A9D2GSC2_9BACT</name>
<evidence type="ECO:0000256" key="3">
    <source>
        <dbReference type="ARBA" id="ARBA00019077"/>
    </source>
</evidence>
<dbReference type="GO" id="GO:0009244">
    <property type="term" value="P:lipopolysaccharide core region biosynthetic process"/>
    <property type="evidence" value="ECO:0007669"/>
    <property type="project" value="UniProtKB-UniRule"/>
</dbReference>
<dbReference type="EMBL" id="DXAQ01000004">
    <property type="protein sequence ID" value="HIZ88321.1"/>
    <property type="molecule type" value="Genomic_DNA"/>
</dbReference>
<evidence type="ECO:0000256" key="7">
    <source>
        <dbReference type="PIRSR" id="PIRSR639901-1"/>
    </source>
</evidence>
<dbReference type="Pfam" id="PF04413">
    <property type="entry name" value="Glycos_transf_N"/>
    <property type="match status" value="1"/>
</dbReference>
<dbReference type="PANTHER" id="PTHR42755">
    <property type="entry name" value="3-DEOXY-MANNO-OCTULOSONATE CYTIDYLYLTRANSFERASE"/>
    <property type="match status" value="1"/>
</dbReference>
<protein>
    <recommendedName>
        <fullName evidence="3 8">3-deoxy-D-manno-octulosonic acid transferase</fullName>
        <shortName evidence="8">Kdo transferase</shortName>
        <ecNumber evidence="2 8">2.4.99.12</ecNumber>
    </recommendedName>
    <alternativeName>
        <fullName evidence="5 8">Lipid IV(A) 3-deoxy-D-manno-octulosonic acid transferase</fullName>
    </alternativeName>
</protein>
<proteinExistence type="inferred from homology"/>
<keyword evidence="8" id="KW-0472">Membrane</keyword>
<reference evidence="10" key="1">
    <citation type="journal article" date="2021" name="PeerJ">
        <title>Extensive microbial diversity within the chicken gut microbiome revealed by metagenomics and culture.</title>
        <authorList>
            <person name="Gilroy R."/>
            <person name="Ravi A."/>
            <person name="Getino M."/>
            <person name="Pursley I."/>
            <person name="Horton D.L."/>
            <person name="Alikhan N.F."/>
            <person name="Baker D."/>
            <person name="Gharbi K."/>
            <person name="Hall N."/>
            <person name="Watson M."/>
            <person name="Adriaenssens E.M."/>
            <person name="Foster-Nyarko E."/>
            <person name="Jarju S."/>
            <person name="Secka A."/>
            <person name="Antonio M."/>
            <person name="Oren A."/>
            <person name="Chaudhuri R.R."/>
            <person name="La Ragione R."/>
            <person name="Hildebrand F."/>
            <person name="Pallen M.J."/>
        </authorList>
    </citation>
    <scope>NUCLEOTIDE SEQUENCE</scope>
    <source>
        <strain evidence="10">ChiW4-1371</strain>
    </source>
</reference>
<comment type="function">
    <text evidence="8">Involved in lipopolysaccharide (LPS) biosynthesis. Catalyzes the transfer of 3-deoxy-D-manno-octulosonate (Kdo) residue(s) from CMP-Kdo to lipid IV(A), the tetraacyldisaccharide-1,4'-bisphosphate precursor of lipid A.</text>
</comment>
<accession>A0A9D2GSC2</accession>
<comment type="pathway">
    <text evidence="1 8">Bacterial outer membrane biogenesis; LPS core biosynthesis.</text>
</comment>
<dbReference type="GO" id="GO:0005886">
    <property type="term" value="C:plasma membrane"/>
    <property type="evidence" value="ECO:0007669"/>
    <property type="project" value="UniProtKB-SubCell"/>
</dbReference>
<sequence length="411" mass="47553">MNILLFIYNIILVILTPFLSIAGYFIMRKKNKHQYYWERFGFIKIDDFKPEKSIWFHCASVGEVRSIKKITDTLRKTNPECSIIISTMTATGRQTAIDYIKADKAFLLPIENSRAVSVIMSYMNVSLLVIVDTELWPNLIYTASDKVPVFLINGRISDKTFKTYKRFSFIFKKVLNRFTAIMTKSQLDEERFREILGSSNKVITAGNIKFQERKNKADIKTIKELENIKFFLAASTHKGEEEEIISWFNKDMLGFERIVFVPRHIERAAEVKEIIEKNGFSAGLYSNNDFSKQVVIIDTFGMLEGLYLMADKIFIGGSLKKIGGHNIYEALQFEKIIAVGKYMFSFQEIFDTAKEFHLVYVIENKDDALNYLKSSNETKNFIDFFNRIDKINSDTVSIITETIYSVIDNKG</sequence>
<comment type="similarity">
    <text evidence="8">Belongs to the glycosyltransferase group 1 family.</text>
</comment>
<evidence type="ECO:0000256" key="4">
    <source>
        <dbReference type="ARBA" id="ARBA00022679"/>
    </source>
</evidence>
<evidence type="ECO:0000256" key="5">
    <source>
        <dbReference type="ARBA" id="ARBA00031445"/>
    </source>
</evidence>
<evidence type="ECO:0000259" key="9">
    <source>
        <dbReference type="Pfam" id="PF04413"/>
    </source>
</evidence>
<dbReference type="InterPro" id="IPR039901">
    <property type="entry name" value="Kdotransferase"/>
</dbReference>
<comment type="catalytic activity">
    <reaction evidence="6 8">
        <text>lipid IVA (E. coli) + CMP-3-deoxy-beta-D-manno-octulosonate = alpha-Kdo-(2-&gt;6)-lipid IVA (E. coli) + CMP + H(+)</text>
        <dbReference type="Rhea" id="RHEA:28066"/>
        <dbReference type="ChEBI" id="CHEBI:15378"/>
        <dbReference type="ChEBI" id="CHEBI:58603"/>
        <dbReference type="ChEBI" id="CHEBI:60364"/>
        <dbReference type="ChEBI" id="CHEBI:60377"/>
        <dbReference type="ChEBI" id="CHEBI:85987"/>
        <dbReference type="EC" id="2.4.99.12"/>
    </reaction>
</comment>
<dbReference type="InterPro" id="IPR038107">
    <property type="entry name" value="Glycos_transf_N_sf"/>
</dbReference>
<dbReference type="AlphaFoldDB" id="A0A9D2GSC2"/>
<evidence type="ECO:0000256" key="1">
    <source>
        <dbReference type="ARBA" id="ARBA00004713"/>
    </source>
</evidence>
<dbReference type="EC" id="2.4.99.12" evidence="2 8"/>
<organism evidence="10 11">
    <name type="scientific">Candidatus Mucispirillum faecigallinarum</name>
    <dbReference type="NCBI Taxonomy" id="2838699"/>
    <lineage>
        <taxon>Bacteria</taxon>
        <taxon>Pseudomonadati</taxon>
        <taxon>Deferribacterota</taxon>
        <taxon>Deferribacteres</taxon>
        <taxon>Deferribacterales</taxon>
        <taxon>Mucispirillaceae</taxon>
        <taxon>Mucispirillum</taxon>
    </lineage>
</organism>